<dbReference type="PhylomeDB" id="E2BDM4"/>
<organism evidence="2">
    <name type="scientific">Harpegnathos saltator</name>
    <name type="common">Jerdon's jumping ant</name>
    <dbReference type="NCBI Taxonomy" id="610380"/>
    <lineage>
        <taxon>Eukaryota</taxon>
        <taxon>Metazoa</taxon>
        <taxon>Ecdysozoa</taxon>
        <taxon>Arthropoda</taxon>
        <taxon>Hexapoda</taxon>
        <taxon>Insecta</taxon>
        <taxon>Pterygota</taxon>
        <taxon>Neoptera</taxon>
        <taxon>Endopterygota</taxon>
        <taxon>Hymenoptera</taxon>
        <taxon>Apocrita</taxon>
        <taxon>Aculeata</taxon>
        <taxon>Formicoidea</taxon>
        <taxon>Formicidae</taxon>
        <taxon>Ponerinae</taxon>
        <taxon>Ponerini</taxon>
        <taxon>Harpegnathos</taxon>
    </lineage>
</organism>
<gene>
    <name evidence="1" type="ORF">EAI_11274</name>
</gene>
<evidence type="ECO:0000313" key="2">
    <source>
        <dbReference type="Proteomes" id="UP000008237"/>
    </source>
</evidence>
<protein>
    <submittedName>
        <fullName evidence="1">Uncharacterized protein</fullName>
    </submittedName>
</protein>
<dbReference type="OrthoDB" id="7675507at2759"/>
<accession>E2BDM4</accession>
<reference evidence="1 2" key="1">
    <citation type="journal article" date="2010" name="Science">
        <title>Genomic comparison of the ants Camponotus floridanus and Harpegnathos saltator.</title>
        <authorList>
            <person name="Bonasio R."/>
            <person name="Zhang G."/>
            <person name="Ye C."/>
            <person name="Mutti N.S."/>
            <person name="Fang X."/>
            <person name="Qin N."/>
            <person name="Donahue G."/>
            <person name="Yang P."/>
            <person name="Li Q."/>
            <person name="Li C."/>
            <person name="Zhang P."/>
            <person name="Huang Z."/>
            <person name="Berger S.L."/>
            <person name="Reinberg D."/>
            <person name="Wang J."/>
            <person name="Liebig J."/>
        </authorList>
    </citation>
    <scope>NUCLEOTIDE SEQUENCE [LARGE SCALE GENOMIC DNA]</scope>
    <source>
        <strain evidence="1 2">R22 G/1</strain>
    </source>
</reference>
<dbReference type="EMBL" id="GL447678">
    <property type="protein sequence ID" value="EFN86186.1"/>
    <property type="molecule type" value="Genomic_DNA"/>
</dbReference>
<dbReference type="InParanoid" id="E2BDM4"/>
<name>E2BDM4_HARSA</name>
<dbReference type="AlphaFoldDB" id="E2BDM4"/>
<proteinExistence type="predicted"/>
<keyword evidence="2" id="KW-1185">Reference proteome</keyword>
<sequence length="291" mass="33474">MQDSSRDTSKSERTQRAYRLATSDVTKKTLLDTVVHNSRTITSRNESKFNRTTMIPSDIMRTQKLQKKGIATSRQSIMPSQSLLDIQKSIDVENKDLELSLLYDEYLRSLLINIIVQKKTEEKKNCMITQLATVTQEHDQDMKKLIKIKTREQDIKNLSSAQAETDAQLAAITKCTKDEMFHVVKDKLSRLEYLLAPLDVLCCNDIILPETPQQWKETEEALKKCSKILEDIMNLIGPKANQYCTVNDELRNFMETFSAIEHIQQKLLETLCNLQVQMLKNASLLMQNGNQ</sequence>
<dbReference type="OMA" id="LRCNDII"/>
<dbReference type="Proteomes" id="UP000008237">
    <property type="component" value="Unassembled WGS sequence"/>
</dbReference>
<evidence type="ECO:0000313" key="1">
    <source>
        <dbReference type="EMBL" id="EFN86186.1"/>
    </source>
</evidence>